<reference evidence="2" key="1">
    <citation type="journal article" date="2015" name="Nat. Genet.">
        <title>The genome and transcriptome of the zoonotic hookworm Ancylostoma ceylanicum identify infection-specific gene families.</title>
        <authorList>
            <person name="Schwarz E.M."/>
            <person name="Hu Y."/>
            <person name="Antoshechkin I."/>
            <person name="Miller M.M."/>
            <person name="Sternberg P.W."/>
            <person name="Aroian R.V."/>
        </authorList>
    </citation>
    <scope>NUCLEOTIDE SEQUENCE</scope>
    <source>
        <strain evidence="2">HY135</strain>
    </source>
</reference>
<evidence type="ECO:0000313" key="1">
    <source>
        <dbReference type="EMBL" id="EYC31728.1"/>
    </source>
</evidence>
<gene>
    <name evidence="1" type="primary">Acey_s0003.g1204</name>
    <name evidence="1" type="ORF">Y032_0003g1204</name>
</gene>
<proteinExistence type="predicted"/>
<organism evidence="1 2">
    <name type="scientific">Ancylostoma ceylanicum</name>
    <dbReference type="NCBI Taxonomy" id="53326"/>
    <lineage>
        <taxon>Eukaryota</taxon>
        <taxon>Metazoa</taxon>
        <taxon>Ecdysozoa</taxon>
        <taxon>Nematoda</taxon>
        <taxon>Chromadorea</taxon>
        <taxon>Rhabditida</taxon>
        <taxon>Rhabditina</taxon>
        <taxon>Rhabditomorpha</taxon>
        <taxon>Strongyloidea</taxon>
        <taxon>Ancylostomatidae</taxon>
        <taxon>Ancylostomatinae</taxon>
        <taxon>Ancylostoma</taxon>
    </lineage>
</organism>
<sequence length="70" mass="7966">MVFPNCHGPIGTTERLGIYEANRASPTGMERHAAALYRTRQTRFNHYEKAVGRVAPMFCYGKRFPPHRSG</sequence>
<dbReference type="EMBL" id="JARK01001339">
    <property type="protein sequence ID" value="EYC31728.1"/>
    <property type="molecule type" value="Genomic_DNA"/>
</dbReference>
<dbReference type="AlphaFoldDB" id="A0A016VY87"/>
<dbReference type="Proteomes" id="UP000024635">
    <property type="component" value="Unassembled WGS sequence"/>
</dbReference>
<name>A0A016VY87_9BILA</name>
<accession>A0A016VY87</accession>
<evidence type="ECO:0000313" key="2">
    <source>
        <dbReference type="Proteomes" id="UP000024635"/>
    </source>
</evidence>
<protein>
    <submittedName>
        <fullName evidence="1">Uncharacterized protein</fullName>
    </submittedName>
</protein>
<keyword evidence="2" id="KW-1185">Reference proteome</keyword>
<comment type="caution">
    <text evidence="1">The sequence shown here is derived from an EMBL/GenBank/DDBJ whole genome shotgun (WGS) entry which is preliminary data.</text>
</comment>